<dbReference type="Pfam" id="PF13302">
    <property type="entry name" value="Acetyltransf_3"/>
    <property type="match status" value="1"/>
</dbReference>
<reference evidence="2 3" key="1">
    <citation type="journal article" date="2019" name="Int. J. Syst. Evol. Microbiol.">
        <title>The Global Catalogue of Microorganisms (GCM) 10K type strain sequencing project: providing services to taxonomists for standard genome sequencing and annotation.</title>
        <authorList>
            <consortium name="The Broad Institute Genomics Platform"/>
            <consortium name="The Broad Institute Genome Sequencing Center for Infectious Disease"/>
            <person name="Wu L."/>
            <person name="Ma J."/>
        </authorList>
    </citation>
    <scope>NUCLEOTIDE SEQUENCE [LARGE SCALE GENOMIC DNA]</scope>
    <source>
        <strain evidence="2 3">JCM 16373</strain>
    </source>
</reference>
<accession>A0ABN3PLY4</accession>
<dbReference type="SUPFAM" id="SSF55729">
    <property type="entry name" value="Acyl-CoA N-acyltransferases (Nat)"/>
    <property type="match status" value="1"/>
</dbReference>
<feature type="domain" description="N-acetyltransferase" evidence="1">
    <location>
        <begin position="18"/>
        <end position="163"/>
    </location>
</feature>
<dbReference type="RefSeq" id="WP_344561224.1">
    <property type="nucleotide sequence ID" value="NZ_BAAARJ010000001.1"/>
</dbReference>
<dbReference type="InterPro" id="IPR016181">
    <property type="entry name" value="Acyl_CoA_acyltransferase"/>
</dbReference>
<dbReference type="PANTHER" id="PTHR43441:SF11">
    <property type="entry name" value="RIBOSOMAL-PROTEIN-SERINE ACETYLTRANSFERASE"/>
    <property type="match status" value="1"/>
</dbReference>
<dbReference type="Proteomes" id="UP001501447">
    <property type="component" value="Unassembled WGS sequence"/>
</dbReference>
<proteinExistence type="predicted"/>
<dbReference type="EMBL" id="BAAARJ010000001">
    <property type="protein sequence ID" value="GAA2593043.1"/>
    <property type="molecule type" value="Genomic_DNA"/>
</dbReference>
<keyword evidence="3" id="KW-1185">Reference proteome</keyword>
<comment type="caution">
    <text evidence="2">The sequence shown here is derived from an EMBL/GenBank/DDBJ whole genome shotgun (WGS) entry which is preliminary data.</text>
</comment>
<evidence type="ECO:0000313" key="3">
    <source>
        <dbReference type="Proteomes" id="UP001501447"/>
    </source>
</evidence>
<evidence type="ECO:0000259" key="1">
    <source>
        <dbReference type="Pfam" id="PF13302"/>
    </source>
</evidence>
<dbReference type="Gene3D" id="3.40.630.30">
    <property type="match status" value="1"/>
</dbReference>
<dbReference type="InterPro" id="IPR051908">
    <property type="entry name" value="Ribosomal_N-acetyltransferase"/>
</dbReference>
<sequence>MTSAYWPLADLRIRSGPLELRPPVPAEYEVLADAAAREPHAHPRIPFLEHTADTPLRRGRRTLQWLWSDQGTWRPDQWSLTLAVFDQGQLVGVQNVRAAEFARTREVRTGVWVFQDRRGQGIGAHSRRALLHLIFDGLGARRAQYRAAASNQASLALARSLGYAEDLAPLTADDTVRHFSLTADCWRTRTDPVSTHVTGLAPALFMFGIGHE</sequence>
<protein>
    <recommendedName>
        <fullName evidence="1">N-acetyltransferase domain-containing protein</fullName>
    </recommendedName>
</protein>
<evidence type="ECO:0000313" key="2">
    <source>
        <dbReference type="EMBL" id="GAA2593043.1"/>
    </source>
</evidence>
<organism evidence="2 3">
    <name type="scientific">Streptomyces axinellae</name>
    <dbReference type="NCBI Taxonomy" id="552788"/>
    <lineage>
        <taxon>Bacteria</taxon>
        <taxon>Bacillati</taxon>
        <taxon>Actinomycetota</taxon>
        <taxon>Actinomycetes</taxon>
        <taxon>Kitasatosporales</taxon>
        <taxon>Streptomycetaceae</taxon>
        <taxon>Streptomyces</taxon>
    </lineage>
</organism>
<gene>
    <name evidence="2" type="ORF">GCM10009863_02580</name>
</gene>
<name>A0ABN3PLY4_9ACTN</name>
<dbReference type="PANTHER" id="PTHR43441">
    <property type="entry name" value="RIBOSOMAL-PROTEIN-SERINE ACETYLTRANSFERASE"/>
    <property type="match status" value="1"/>
</dbReference>
<dbReference type="InterPro" id="IPR000182">
    <property type="entry name" value="GNAT_dom"/>
</dbReference>